<dbReference type="AlphaFoldDB" id="A4NWQ2"/>
<proteinExistence type="predicted"/>
<evidence type="ECO:0000313" key="2">
    <source>
        <dbReference type="Proteomes" id="UP000005596"/>
    </source>
</evidence>
<protein>
    <submittedName>
        <fullName evidence="1">Uncharacterized protein</fullName>
    </submittedName>
</protein>
<sequence>MGKIHNVFIKQHQRGRWRYLSLLAQSVGTRFPACAQFHKNTSQTHRTLFNFHGTR</sequence>
<dbReference type="Proteomes" id="UP000005596">
    <property type="component" value="Unassembled WGS sequence"/>
</dbReference>
<organism evidence="1 2">
    <name type="scientific">Haemophilus influenzae 22.4-21</name>
    <dbReference type="NCBI Taxonomy" id="375063"/>
    <lineage>
        <taxon>Bacteria</taxon>
        <taxon>Pseudomonadati</taxon>
        <taxon>Pseudomonadota</taxon>
        <taxon>Gammaproteobacteria</taxon>
        <taxon>Pasteurellales</taxon>
        <taxon>Pasteurellaceae</taxon>
        <taxon>Haemophilus</taxon>
    </lineage>
</organism>
<dbReference type="EMBL" id="AAZJ01000002">
    <property type="protein sequence ID" value="EDK14502.1"/>
    <property type="molecule type" value="Genomic_DNA"/>
</dbReference>
<evidence type="ECO:0000313" key="1">
    <source>
        <dbReference type="EMBL" id="EDK14502.1"/>
    </source>
</evidence>
<reference evidence="1 2" key="1">
    <citation type="journal article" date="2007" name="Genome Biol.">
        <title>Characterization and modeling of the Haemophilus influenzae core and supragenomes based on the complete genomic sequences of Rd and 12 clinical nontypeable strains.</title>
        <authorList>
            <person name="Hogg J.S."/>
            <person name="Hu F.Z."/>
            <person name="Janto B."/>
            <person name="Boissy R."/>
            <person name="Hayes J."/>
            <person name="Keefe R."/>
            <person name="Post J.C."/>
            <person name="Ehrlich G.D."/>
        </authorList>
    </citation>
    <scope>NUCLEOTIDE SEQUENCE [LARGE SCALE GENOMIC DNA]</scope>
    <source>
        <strain evidence="1 2">22.4-21</strain>
    </source>
</reference>
<accession>A4NWQ2</accession>
<name>A4NWQ2_HAEIF</name>
<dbReference type="BioCyc" id="HINF375063:G119K-585-MONOMER"/>
<gene>
    <name evidence="1" type="ORF">CGSHiR3021_06590</name>
</gene>